<evidence type="ECO:0000313" key="3">
    <source>
        <dbReference type="Proteomes" id="UP000617340"/>
    </source>
</evidence>
<feature type="compositionally biased region" description="Basic residues" evidence="1">
    <location>
        <begin position="86"/>
        <end position="97"/>
    </location>
</feature>
<organism evidence="2 3">
    <name type="scientific">Vespula germanica</name>
    <name type="common">German yellow jacket</name>
    <name type="synonym">Paravespula germanica</name>
    <dbReference type="NCBI Taxonomy" id="30212"/>
    <lineage>
        <taxon>Eukaryota</taxon>
        <taxon>Metazoa</taxon>
        <taxon>Ecdysozoa</taxon>
        <taxon>Arthropoda</taxon>
        <taxon>Hexapoda</taxon>
        <taxon>Insecta</taxon>
        <taxon>Pterygota</taxon>
        <taxon>Neoptera</taxon>
        <taxon>Endopterygota</taxon>
        <taxon>Hymenoptera</taxon>
        <taxon>Apocrita</taxon>
        <taxon>Aculeata</taxon>
        <taxon>Vespoidea</taxon>
        <taxon>Vespidae</taxon>
        <taxon>Vespinae</taxon>
        <taxon>Vespula</taxon>
    </lineage>
</organism>
<feature type="region of interest" description="Disordered" evidence="1">
    <location>
        <begin position="73"/>
        <end position="97"/>
    </location>
</feature>
<keyword evidence="3" id="KW-1185">Reference proteome</keyword>
<comment type="caution">
    <text evidence="2">The sequence shown here is derived from an EMBL/GenBank/DDBJ whole genome shotgun (WGS) entry which is preliminary data.</text>
</comment>
<dbReference type="Proteomes" id="UP000617340">
    <property type="component" value="Unassembled WGS sequence"/>
</dbReference>
<gene>
    <name evidence="2" type="ORF">HZH68_016953</name>
</gene>
<reference evidence="2" key="1">
    <citation type="journal article" date="2020" name="G3 (Bethesda)">
        <title>High-Quality Assemblies for Three Invasive Social Wasps from the &lt;i&gt;Vespula&lt;/i&gt; Genus.</title>
        <authorList>
            <person name="Harrop T.W.R."/>
            <person name="Guhlin J."/>
            <person name="McLaughlin G.M."/>
            <person name="Permina E."/>
            <person name="Stockwell P."/>
            <person name="Gilligan J."/>
            <person name="Le Lec M.F."/>
            <person name="Gruber M.A.M."/>
            <person name="Quinn O."/>
            <person name="Lovegrove M."/>
            <person name="Duncan E.J."/>
            <person name="Remnant E.J."/>
            <person name="Van Eeckhoven J."/>
            <person name="Graham B."/>
            <person name="Knapp R.A."/>
            <person name="Langford K.W."/>
            <person name="Kronenberg Z."/>
            <person name="Press M.O."/>
            <person name="Eacker S.M."/>
            <person name="Wilson-Rankin E.E."/>
            <person name="Purcell J."/>
            <person name="Lester P.J."/>
            <person name="Dearden P.K."/>
        </authorList>
    </citation>
    <scope>NUCLEOTIDE SEQUENCE</scope>
    <source>
        <strain evidence="2">Linc-1</strain>
    </source>
</reference>
<evidence type="ECO:0000256" key="1">
    <source>
        <dbReference type="SAM" id="MobiDB-lite"/>
    </source>
</evidence>
<accession>A0A834IY06</accession>
<feature type="compositionally biased region" description="Polar residues" evidence="1">
    <location>
        <begin position="10"/>
        <end position="19"/>
    </location>
</feature>
<protein>
    <submittedName>
        <fullName evidence="2">Uncharacterized protein</fullName>
    </submittedName>
</protein>
<evidence type="ECO:0000313" key="2">
    <source>
        <dbReference type="EMBL" id="KAF7379108.1"/>
    </source>
</evidence>
<feature type="region of interest" description="Disordered" evidence="1">
    <location>
        <begin position="1"/>
        <end position="37"/>
    </location>
</feature>
<feature type="compositionally biased region" description="Basic and acidic residues" evidence="1">
    <location>
        <begin position="74"/>
        <end position="85"/>
    </location>
</feature>
<dbReference type="EMBL" id="JACSDZ010000025">
    <property type="protein sequence ID" value="KAF7379108.1"/>
    <property type="molecule type" value="Genomic_DNA"/>
</dbReference>
<proteinExistence type="predicted"/>
<sequence length="97" mass="11114">MLPRERLSRSALTTPSSSPFEEEEEEEDRSTLLSKNSSIDSCHMRTGLAILHVYFSYLSSRAGIDLENLANLPRQDRDRDRDRGDSRKKRRCATVEG</sequence>
<dbReference type="AlphaFoldDB" id="A0A834IY06"/>
<name>A0A834IY06_VESGE</name>